<dbReference type="RefSeq" id="WP_013279925.1">
    <property type="nucleotide sequence ID" value="NC_014387.1"/>
</dbReference>
<feature type="transmembrane region" description="Helical" evidence="1">
    <location>
        <begin position="370"/>
        <end position="390"/>
    </location>
</feature>
<evidence type="ECO:0000313" key="3">
    <source>
        <dbReference type="Proteomes" id="UP000001299"/>
    </source>
</evidence>
<gene>
    <name evidence="2" type="ordered locus">bpr_I0522</name>
</gene>
<dbReference type="InterPro" id="IPR045691">
    <property type="entry name" value="DUF6056"/>
</dbReference>
<dbReference type="HOGENOM" id="CLU_034627_0_0_9"/>
<evidence type="ECO:0000313" key="2">
    <source>
        <dbReference type="EMBL" id="ADL33268.1"/>
    </source>
</evidence>
<keyword evidence="1" id="KW-1133">Transmembrane helix</keyword>
<feature type="transmembrane region" description="Helical" evidence="1">
    <location>
        <begin position="307"/>
        <end position="326"/>
    </location>
</feature>
<proteinExistence type="predicted"/>
<feature type="transmembrane region" description="Helical" evidence="1">
    <location>
        <begin position="221"/>
        <end position="240"/>
    </location>
</feature>
<dbReference type="STRING" id="515622.bpr_I0522"/>
<dbReference type="Proteomes" id="UP000001299">
    <property type="component" value="Chromosome 1"/>
</dbReference>
<keyword evidence="3" id="KW-1185">Reference proteome</keyword>
<accession>E0S0E3</accession>
<sequence>MFSYNIKRLSRQINTKRLSVVMTVLYAISVLPLLVLGHFNWMSADDMSMAYRAHEYYINSGNVIGLLGYILKVTYDEYMTWVGYFFSATLSSLSPGIFNERLYFLVVYEIIFILTLGVCYFFNALFVHVFKADKHLTNAAAMLTLILMIQSMPKKMPRVEAFYWHSGAINYMFMLGLGLFWVGLLLRSVYDLSSKRKAKLVWACILGFLLGGANYMTALELAIISVLVLIILLLGKISFIKFETSDIEQKKYIYLLWIPACLNLLGFVVSCLAPGNRARGAQVEGFGAVKSILISIYDVFDICINQYSRWEVAVILLMLAIIFWKLSGNIEHRFEHPFIFLLFALGMSASNVVPPLFATGNIEAGRIMSIFWAEYVVMIVLTVFYITAWIRQSIETDKAQELSMTVESSSLVFSLVLVLSVGSLLCIKADPHYYSATSAIADITSGDAGTYKGESLERLEILEDESVTDAVLPEYTVKPEMLFFSDVEEDKDFWINQVVARYYHKNSVVLRKN</sequence>
<keyword evidence="1" id="KW-0812">Transmembrane</keyword>
<feature type="transmembrane region" description="Helical" evidence="1">
    <location>
        <begin position="281"/>
        <end position="300"/>
    </location>
</feature>
<keyword evidence="1" id="KW-0472">Membrane</keyword>
<dbReference type="eggNOG" id="ENOG5032T59">
    <property type="taxonomic scope" value="Bacteria"/>
</dbReference>
<feature type="transmembrane region" description="Helical" evidence="1">
    <location>
        <begin position="103"/>
        <end position="123"/>
    </location>
</feature>
<protein>
    <submittedName>
        <fullName evidence="2">Uncharacterized protein</fullName>
    </submittedName>
</protein>
<organism evidence="2 3">
    <name type="scientific">Butyrivibrio proteoclasticus (strain ATCC 51982 / DSM 14932 / B316)</name>
    <name type="common">Clostridium proteoclasticum</name>
    <dbReference type="NCBI Taxonomy" id="515622"/>
    <lineage>
        <taxon>Bacteria</taxon>
        <taxon>Bacillati</taxon>
        <taxon>Bacillota</taxon>
        <taxon>Clostridia</taxon>
        <taxon>Lachnospirales</taxon>
        <taxon>Lachnospiraceae</taxon>
        <taxon>Butyrivibrio</taxon>
    </lineage>
</organism>
<feature type="transmembrane region" description="Helical" evidence="1">
    <location>
        <begin position="338"/>
        <end position="358"/>
    </location>
</feature>
<name>E0S0E3_BUTPB</name>
<reference evidence="2 3" key="1">
    <citation type="journal article" date="2010" name="PLoS ONE">
        <title>The glycobiome of the rumen bacterium Butyrivibrio proteoclasticus B316(T) highlights adaptation to a polysaccharide-rich environment.</title>
        <authorList>
            <person name="Kelly W.J."/>
            <person name="Leahy S.C."/>
            <person name="Altermann E."/>
            <person name="Yeoman C.J."/>
            <person name="Dunne J.C."/>
            <person name="Kong Z."/>
            <person name="Pacheco D.M."/>
            <person name="Li D."/>
            <person name="Noel S.J."/>
            <person name="Moon C.D."/>
            <person name="Cookson A.L."/>
            <person name="Attwood G.T."/>
        </authorList>
    </citation>
    <scope>NUCLEOTIDE SEQUENCE [LARGE SCALE GENOMIC DNA]</scope>
    <source>
        <strain evidence="3">ATCC 51982 / DSM 14932 / B316</strain>
    </source>
</reference>
<feature type="transmembrane region" description="Helical" evidence="1">
    <location>
        <begin position="198"/>
        <end position="215"/>
    </location>
</feature>
<feature type="transmembrane region" description="Helical" evidence="1">
    <location>
        <begin position="20"/>
        <end position="41"/>
    </location>
</feature>
<dbReference type="KEGG" id="bpb:bpr_I0522"/>
<dbReference type="AlphaFoldDB" id="E0S0E3"/>
<feature type="transmembrane region" description="Helical" evidence="1">
    <location>
        <begin position="410"/>
        <end position="427"/>
    </location>
</feature>
<dbReference type="EMBL" id="CP001810">
    <property type="protein sequence ID" value="ADL33268.1"/>
    <property type="molecule type" value="Genomic_DNA"/>
</dbReference>
<dbReference type="Pfam" id="PF19528">
    <property type="entry name" value="DUF6056"/>
    <property type="match status" value="1"/>
</dbReference>
<evidence type="ECO:0000256" key="1">
    <source>
        <dbReference type="SAM" id="Phobius"/>
    </source>
</evidence>
<feature type="transmembrane region" description="Helical" evidence="1">
    <location>
        <begin position="252"/>
        <end position="275"/>
    </location>
</feature>
<feature type="transmembrane region" description="Helical" evidence="1">
    <location>
        <begin position="164"/>
        <end position="186"/>
    </location>
</feature>
<feature type="transmembrane region" description="Helical" evidence="1">
    <location>
        <begin position="78"/>
        <end position="97"/>
    </location>
</feature>